<evidence type="ECO:0000256" key="1">
    <source>
        <dbReference type="ARBA" id="ARBA00022737"/>
    </source>
</evidence>
<keyword evidence="5" id="KW-1185">Reference proteome</keyword>
<evidence type="ECO:0000313" key="5">
    <source>
        <dbReference type="Proteomes" id="UP001201812"/>
    </source>
</evidence>
<reference evidence="4" key="1">
    <citation type="submission" date="2022-01" db="EMBL/GenBank/DDBJ databases">
        <title>Genome Sequence Resource for Two Populations of Ditylenchus destructor, the Migratory Endoparasitic Phytonematode.</title>
        <authorList>
            <person name="Zhang H."/>
            <person name="Lin R."/>
            <person name="Xie B."/>
        </authorList>
    </citation>
    <scope>NUCLEOTIDE SEQUENCE</scope>
    <source>
        <strain evidence="4">BazhouSP</strain>
    </source>
</reference>
<dbReference type="SUPFAM" id="SSF54791">
    <property type="entry name" value="Eukaryotic type KH-domain (KH-domain type I)"/>
    <property type="match status" value="3"/>
</dbReference>
<comment type="caution">
    <text evidence="4">The sequence shown here is derived from an EMBL/GenBank/DDBJ whole genome shotgun (WGS) entry which is preliminary data.</text>
</comment>
<dbReference type="InterPro" id="IPR004088">
    <property type="entry name" value="KH_dom_type_1"/>
</dbReference>
<dbReference type="Proteomes" id="UP001201812">
    <property type="component" value="Unassembled WGS sequence"/>
</dbReference>
<feature type="domain" description="K Homology" evidence="3">
    <location>
        <begin position="102"/>
        <end position="173"/>
    </location>
</feature>
<evidence type="ECO:0000259" key="3">
    <source>
        <dbReference type="SMART" id="SM00322"/>
    </source>
</evidence>
<feature type="domain" description="K Homology" evidence="3">
    <location>
        <begin position="245"/>
        <end position="305"/>
    </location>
</feature>
<evidence type="ECO:0000256" key="2">
    <source>
        <dbReference type="PROSITE-ProRule" id="PRU00117"/>
    </source>
</evidence>
<protein>
    <submittedName>
        <fullName evidence="4">KH domain-containing protein</fullName>
    </submittedName>
</protein>
<dbReference type="CDD" id="cd22432">
    <property type="entry name" value="KH-I_HNRNPK_rpt1"/>
    <property type="match status" value="1"/>
</dbReference>
<dbReference type="Pfam" id="PF00013">
    <property type="entry name" value="KH_1"/>
    <property type="match status" value="3"/>
</dbReference>
<feature type="domain" description="K Homology" evidence="3">
    <location>
        <begin position="29"/>
        <end position="97"/>
    </location>
</feature>
<dbReference type="Gene3D" id="3.30.1370.10">
    <property type="entry name" value="K Homology domain, type 1"/>
    <property type="match status" value="3"/>
</dbReference>
<accession>A0AAD4MMN8</accession>
<name>A0AAD4MMN8_9BILA</name>
<dbReference type="PROSITE" id="PS50084">
    <property type="entry name" value="KH_TYPE_1"/>
    <property type="match status" value="3"/>
</dbReference>
<organism evidence="4 5">
    <name type="scientific">Ditylenchus destructor</name>
    <dbReference type="NCBI Taxonomy" id="166010"/>
    <lineage>
        <taxon>Eukaryota</taxon>
        <taxon>Metazoa</taxon>
        <taxon>Ecdysozoa</taxon>
        <taxon>Nematoda</taxon>
        <taxon>Chromadorea</taxon>
        <taxon>Rhabditida</taxon>
        <taxon>Tylenchina</taxon>
        <taxon>Tylenchomorpha</taxon>
        <taxon>Sphaerularioidea</taxon>
        <taxon>Anguinidae</taxon>
        <taxon>Anguininae</taxon>
        <taxon>Ditylenchus</taxon>
    </lineage>
</organism>
<sequence>MKRTSGDDFGKVKKIRYVEPMFNEALEEGKFELRLLIPSRLAGAVIGRGGANINDVSKKYDASLSMPDCSRPERVLAIVCAQEVIDDCFKEVLHYMAEGKRSNLEVRMLIHDSHAGIVLGKKGSFVKEIIEKTETDVHVYKELCPISSDRVVKITGAEEKIVEAVGIIVRELTKFPIKAPQRLYDPINYDPTIAHVYGGFSDGRAPASGVSAWERGRAGEREERMGYIPGPPAMSYSEDYLRGADNMSLQLTVPKEMVGKLAANGGELMHYIQQESGARLDVSITLTGPDRRIRMAQLLLKDSLRGRPADTPAIPAYYDEAPVRRSREVAPPAGFYEDAPLDYNNFA</sequence>
<dbReference type="SMART" id="SM00322">
    <property type="entry name" value="KH"/>
    <property type="match status" value="3"/>
</dbReference>
<keyword evidence="1" id="KW-0677">Repeat</keyword>
<dbReference type="PANTHER" id="PTHR10288">
    <property type="entry name" value="KH DOMAIN CONTAINING RNA BINDING PROTEIN"/>
    <property type="match status" value="1"/>
</dbReference>
<gene>
    <name evidence="4" type="ORF">DdX_17867</name>
</gene>
<proteinExistence type="predicted"/>
<dbReference type="GO" id="GO:0003723">
    <property type="term" value="F:RNA binding"/>
    <property type="evidence" value="ECO:0007669"/>
    <property type="project" value="UniProtKB-UniRule"/>
</dbReference>
<keyword evidence="2" id="KW-0694">RNA-binding</keyword>
<dbReference type="EMBL" id="JAKKPZ010000215">
    <property type="protein sequence ID" value="KAI1698500.1"/>
    <property type="molecule type" value="Genomic_DNA"/>
</dbReference>
<dbReference type="InterPro" id="IPR036612">
    <property type="entry name" value="KH_dom_type_1_sf"/>
</dbReference>
<dbReference type="InterPro" id="IPR004087">
    <property type="entry name" value="KH_dom"/>
</dbReference>
<evidence type="ECO:0000313" key="4">
    <source>
        <dbReference type="EMBL" id="KAI1698500.1"/>
    </source>
</evidence>
<dbReference type="AlphaFoldDB" id="A0AAD4MMN8"/>